<name>Q5GYZ3_XANOR</name>
<evidence type="ECO:0000313" key="1">
    <source>
        <dbReference type="EMBL" id="AAW76078.1"/>
    </source>
</evidence>
<reference evidence="1 2" key="1">
    <citation type="journal article" date="2005" name="Nucleic Acids Res.">
        <title>The genome sequence of Xanthomonas oryzae pathovar oryzae KACC10331, the bacterial blight pathogen of rice.</title>
        <authorList>
            <person name="Lee B.M."/>
            <person name="Park Y.J."/>
            <person name="Park D.S."/>
            <person name="Kang H.W."/>
            <person name="Kim J.G."/>
            <person name="Song E.S."/>
            <person name="Park I.C."/>
            <person name="Yoon U.H."/>
            <person name="Hahn J.H."/>
            <person name="Koo B.S."/>
            <person name="Lee G.B."/>
            <person name="Kim H."/>
            <person name="Park H.S."/>
            <person name="Yoon K.O."/>
            <person name="Kim J.H."/>
            <person name="Jung C.H."/>
            <person name="Koh N.H."/>
            <person name="Seo J.S."/>
            <person name="Go S.J."/>
        </authorList>
    </citation>
    <scope>NUCLEOTIDE SEQUENCE [LARGE SCALE GENOMIC DNA]</scope>
    <source>
        <strain evidence="2">KACC10331 / KXO85</strain>
    </source>
</reference>
<dbReference type="Proteomes" id="UP000006735">
    <property type="component" value="Chromosome"/>
</dbReference>
<dbReference type="HOGENOM" id="CLU_112896_0_0_6"/>
<dbReference type="KEGG" id="xoo:XOO2824"/>
<organism evidence="1 2">
    <name type="scientific">Xanthomonas oryzae pv. oryzae (strain KACC10331 / KXO85)</name>
    <dbReference type="NCBI Taxonomy" id="291331"/>
    <lineage>
        <taxon>Bacteria</taxon>
        <taxon>Pseudomonadati</taxon>
        <taxon>Pseudomonadota</taxon>
        <taxon>Gammaproteobacteria</taxon>
        <taxon>Lysobacterales</taxon>
        <taxon>Lysobacteraceae</taxon>
        <taxon>Xanthomonas</taxon>
    </lineage>
</organism>
<sequence>MTQLLNLILGAVLALLSATFLDWRKRQREKEEAAGHLGVLVLTQLDRFISQCAAVAGDDGTAHGHPAGRMENGEEYYSAQNKEPVLELDQLKVEWRSISPNTMYAIHRIPIQLTEIESFLSFEADQEGPPYDGWISLRQEKYAGLGVAVAALSEQLRAETKLPEVTDRQWKPEEFLEERYASLLKRRKEREEAQSAWIAGLSPPSPNTPEE</sequence>
<proteinExistence type="predicted"/>
<gene>
    <name evidence="1" type="ordered locus">XOO2824</name>
</gene>
<accession>Q5GYZ3</accession>
<dbReference type="AlphaFoldDB" id="Q5GYZ3"/>
<keyword evidence="2" id="KW-1185">Reference proteome</keyword>
<dbReference type="EMBL" id="AE013598">
    <property type="protein sequence ID" value="AAW76078.1"/>
    <property type="molecule type" value="Genomic_DNA"/>
</dbReference>
<protein>
    <submittedName>
        <fullName evidence="1">Uncharacterized protein</fullName>
    </submittedName>
</protein>
<evidence type="ECO:0000313" key="2">
    <source>
        <dbReference type="Proteomes" id="UP000006735"/>
    </source>
</evidence>